<accession>A0A0F9MJE5</accession>
<dbReference type="AlphaFoldDB" id="A0A0F9MJE5"/>
<name>A0A0F9MJE5_9ZZZZ</name>
<proteinExistence type="predicted"/>
<comment type="caution">
    <text evidence="1">The sequence shown here is derived from an EMBL/GenBank/DDBJ whole genome shotgun (WGS) entry which is preliminary data.</text>
</comment>
<reference evidence="1" key="1">
    <citation type="journal article" date="2015" name="Nature">
        <title>Complex archaea that bridge the gap between prokaryotes and eukaryotes.</title>
        <authorList>
            <person name="Spang A."/>
            <person name="Saw J.H."/>
            <person name="Jorgensen S.L."/>
            <person name="Zaremba-Niedzwiedzka K."/>
            <person name="Martijn J."/>
            <person name="Lind A.E."/>
            <person name="van Eijk R."/>
            <person name="Schleper C."/>
            <person name="Guy L."/>
            <person name="Ettema T.J."/>
        </authorList>
    </citation>
    <scope>NUCLEOTIDE SEQUENCE</scope>
</reference>
<protein>
    <submittedName>
        <fullName evidence="1">Uncharacterized protein</fullName>
    </submittedName>
</protein>
<gene>
    <name evidence="1" type="ORF">LCGC14_1066810</name>
</gene>
<organism evidence="1">
    <name type="scientific">marine sediment metagenome</name>
    <dbReference type="NCBI Taxonomy" id="412755"/>
    <lineage>
        <taxon>unclassified sequences</taxon>
        <taxon>metagenomes</taxon>
        <taxon>ecological metagenomes</taxon>
    </lineage>
</organism>
<dbReference type="EMBL" id="LAZR01004569">
    <property type="protein sequence ID" value="KKN07455.1"/>
    <property type="molecule type" value="Genomic_DNA"/>
</dbReference>
<sequence length="67" mass="7927">MAENETISRPDYVKEEHLIFLDDLRESGVTNMYGARPYLMDEFEELESETAGNIVGYWMETFNKEDR</sequence>
<evidence type="ECO:0000313" key="1">
    <source>
        <dbReference type="EMBL" id="KKN07455.1"/>
    </source>
</evidence>